<evidence type="ECO:0000259" key="1">
    <source>
        <dbReference type="PROSITE" id="PS50930"/>
    </source>
</evidence>
<dbReference type="Pfam" id="PF04397">
    <property type="entry name" value="LytTR"/>
    <property type="match status" value="1"/>
</dbReference>
<dbReference type="InterPro" id="IPR007492">
    <property type="entry name" value="LytTR_DNA-bd_dom"/>
</dbReference>
<evidence type="ECO:0000313" key="2">
    <source>
        <dbReference type="EMBL" id="MPM32503.1"/>
    </source>
</evidence>
<proteinExistence type="predicted"/>
<comment type="caution">
    <text evidence="2">The sequence shown here is derived from an EMBL/GenBank/DDBJ whole genome shotgun (WGS) entry which is preliminary data.</text>
</comment>
<dbReference type="EMBL" id="VSSQ01006380">
    <property type="protein sequence ID" value="MPM32503.1"/>
    <property type="molecule type" value="Genomic_DNA"/>
</dbReference>
<dbReference type="PROSITE" id="PS50930">
    <property type="entry name" value="HTH_LYTTR"/>
    <property type="match status" value="1"/>
</dbReference>
<accession>A0A644Z197</accession>
<gene>
    <name evidence="2" type="ORF">SDC9_79066</name>
</gene>
<organism evidence="2">
    <name type="scientific">bioreactor metagenome</name>
    <dbReference type="NCBI Taxonomy" id="1076179"/>
    <lineage>
        <taxon>unclassified sequences</taxon>
        <taxon>metagenomes</taxon>
        <taxon>ecological metagenomes</taxon>
    </lineage>
</organism>
<protein>
    <recommendedName>
        <fullName evidence="1">HTH LytTR-type domain-containing protein</fullName>
    </recommendedName>
</protein>
<sequence length="64" mass="7468">MEELEEQLHGKGFIRTHRSYIVNLQYISKFGRRTVMLKTGESIPVGVTYEEKVKSDFIDFMARG</sequence>
<dbReference type="Gene3D" id="2.40.50.1020">
    <property type="entry name" value="LytTr DNA-binding domain"/>
    <property type="match status" value="1"/>
</dbReference>
<name>A0A644Z197_9ZZZZ</name>
<reference evidence="2" key="1">
    <citation type="submission" date="2019-08" db="EMBL/GenBank/DDBJ databases">
        <authorList>
            <person name="Kucharzyk K."/>
            <person name="Murdoch R.W."/>
            <person name="Higgins S."/>
            <person name="Loffler F."/>
        </authorList>
    </citation>
    <scope>NUCLEOTIDE SEQUENCE</scope>
</reference>
<feature type="domain" description="HTH LytTR-type" evidence="1">
    <location>
        <begin position="1"/>
        <end position="59"/>
    </location>
</feature>
<dbReference type="AlphaFoldDB" id="A0A644Z197"/>
<dbReference type="GO" id="GO:0003677">
    <property type="term" value="F:DNA binding"/>
    <property type="evidence" value="ECO:0007669"/>
    <property type="project" value="InterPro"/>
</dbReference>